<dbReference type="InterPro" id="IPR001650">
    <property type="entry name" value="Helicase_C-like"/>
</dbReference>
<dbReference type="InterPro" id="IPR036670">
    <property type="entry name" value="SecA_X-link_sf"/>
</dbReference>
<dbReference type="GO" id="GO:0006605">
    <property type="term" value="P:protein targeting"/>
    <property type="evidence" value="ECO:0007669"/>
    <property type="project" value="InterPro"/>
</dbReference>
<dbReference type="SUPFAM" id="SSF52540">
    <property type="entry name" value="P-loop containing nucleoside triphosphate hydrolases"/>
    <property type="match status" value="2"/>
</dbReference>
<dbReference type="PROSITE" id="PS51196">
    <property type="entry name" value="SECA_MOTOR_DEAD"/>
    <property type="match status" value="1"/>
</dbReference>
<dbReference type="GO" id="GO:0016020">
    <property type="term" value="C:membrane"/>
    <property type="evidence" value="ECO:0007669"/>
    <property type="project" value="InterPro"/>
</dbReference>
<dbReference type="Gene3D" id="1.25.40.10">
    <property type="entry name" value="Tetratricopeptide repeat domain"/>
    <property type="match status" value="1"/>
</dbReference>
<dbReference type="Pfam" id="PF07517">
    <property type="entry name" value="SecA_DEAD"/>
    <property type="match status" value="1"/>
</dbReference>
<keyword evidence="3" id="KW-0811">Translocation</keyword>
<feature type="non-terminal residue" evidence="6">
    <location>
        <position position="1"/>
    </location>
</feature>
<evidence type="ECO:0000256" key="2">
    <source>
        <dbReference type="ARBA" id="ARBA00022927"/>
    </source>
</evidence>
<gene>
    <name evidence="6" type="ORF">SEV965_LOCUS34879</name>
</gene>
<dbReference type="Gene3D" id="3.90.1440.10">
    <property type="entry name" value="SecA, preprotein cross-linking domain"/>
    <property type="match status" value="1"/>
</dbReference>
<dbReference type="InterPro" id="IPR014018">
    <property type="entry name" value="SecA_motor_DEAD"/>
</dbReference>
<protein>
    <recommendedName>
        <fullName evidence="8">Preprotein translocase subunit SecA</fullName>
    </recommendedName>
</protein>
<proteinExistence type="predicted"/>
<dbReference type="InterPro" id="IPR011115">
    <property type="entry name" value="SecA_DEAD"/>
</dbReference>
<evidence type="ECO:0000313" key="7">
    <source>
        <dbReference type="Proteomes" id="UP000663889"/>
    </source>
</evidence>
<evidence type="ECO:0000256" key="3">
    <source>
        <dbReference type="ARBA" id="ARBA00023010"/>
    </source>
</evidence>
<comment type="caution">
    <text evidence="6">The sequence shown here is derived from an EMBL/GenBank/DDBJ whole genome shotgun (WGS) entry which is preliminary data.</text>
</comment>
<dbReference type="SMART" id="SM00957">
    <property type="entry name" value="SecA_DEAD"/>
    <property type="match status" value="1"/>
</dbReference>
<evidence type="ECO:0000259" key="4">
    <source>
        <dbReference type="PROSITE" id="PS51194"/>
    </source>
</evidence>
<evidence type="ECO:0008006" key="8">
    <source>
        <dbReference type="Google" id="ProtNLM"/>
    </source>
</evidence>
<name>A0A815REW7_9BILA</name>
<dbReference type="Gene3D" id="3.40.50.300">
    <property type="entry name" value="P-loop containing nucleotide triphosphate hydrolases"/>
    <property type="match status" value="2"/>
</dbReference>
<feature type="domain" description="Helicase C-terminal" evidence="4">
    <location>
        <begin position="336"/>
        <end position="525"/>
    </location>
</feature>
<reference evidence="6" key="1">
    <citation type="submission" date="2021-02" db="EMBL/GenBank/DDBJ databases">
        <authorList>
            <person name="Nowell W R."/>
        </authorList>
    </citation>
    <scope>NUCLEOTIDE SEQUENCE</scope>
</reference>
<dbReference type="PANTHER" id="PTHR30612:SF0">
    <property type="entry name" value="CHLOROPLAST PROTEIN-TRANSPORTING ATPASE"/>
    <property type="match status" value="1"/>
</dbReference>
<keyword evidence="1" id="KW-0963">Cytoplasm</keyword>
<dbReference type="Proteomes" id="UP000663889">
    <property type="component" value="Unassembled WGS sequence"/>
</dbReference>
<dbReference type="PANTHER" id="PTHR30612">
    <property type="entry name" value="SECA INNER MEMBRANE COMPONENT OF SEC PROTEIN SECRETION SYSTEM"/>
    <property type="match status" value="1"/>
</dbReference>
<keyword evidence="2" id="KW-0813">Transport</keyword>
<dbReference type="InterPro" id="IPR011130">
    <property type="entry name" value="SecA_preprotein_X-link_dom"/>
</dbReference>
<sequence>SPVLAERDAKEKANFYSMFNLECSHNNDKPNYQTGPKACYKKQIVYGEVAQFQFDTLRTYYAELNTLGDRTYDVAIVDEVDSMLIDDSSKIARLATTIPGMDQLQLIYHVLWHELVSLSERVIKFDEKTYLLHKKYSFQDEKIVLEYTNEQGQAEKIFDLKDYIARASDISHIGKPIPNDSNYDIFIRNHLIEYITKYIKTEYQIPNNFVDFANLQIPQWADNAIIACNYREDVNYVVRDGLIKPVDFYSTGTVQSLSNWSNGLHQFLQIKHNLKMTSETFTTNFLSNIGYFKKYGKNLFGLTGTLGSDASKKVLAEVYDVDLVIIPCSYIKQYISLPDILTNNDAQWLEAICRCAINESNKDRGTLIICETIELSKRIATELRKSCHSNIVKLYIMNNMDQEKNVERIMPGEIIIATNLAGRGTDIKTNEIEKYGGLHVIITFMPPNKRVEEQAFGRTARQGKRGTGQRILNTKHLLRYSHCTVETILQSRDLTEENMLEHFKKRELQVINLKDNLFTKFCDLLRVIRKDIREKTSGMTTLKEKVKRKFRHDHPSVLESNLILSIEERWAIFLHKIDNEESSINITKIYQDYEKFKKEIIDDYHNDCVIKNPYYHIKIGYDLIINDSLLSETYEEAMKHFDRAIELDEKYTAAAFFGKGWLLLKGTRKFILSMKQDINYKETAIAEFSKALQILSKDIAALTTMTILLERRCSQISTALSKQLSQKINILTTYINSIERDIAVIEKSQRLIQITENSNTKDEVVLEEMITYVKFEKGSGKWCDIYLISTDKVDAHLDAVREQKQIFVVEDKKEFSVKYKPKGKDEYESLAITNKHLIDYLSPLQHEQMTILDRNKYPRVYALIYEAVTSKNGYVQQDFVESLQILKDGKTYEVAFNDLTVRQDFGTIDQAIKTIDCAVSENQSNRIEDSTACKTTVRQNVGLSSTSRQISISIMQINAGVWKEFLNPNIEIEEVTKELAISHLEDKSSFFHRHILPENWSPDSCKVNLEIKMNNETSEKKYGVQIRDAIKIIKQRTENNIYFNLTFIDANKMSKVLKESVLFHSDQIIEFIGLDRNGLQDKLSTINSKKIDLEIYDNKETLLEVKFETLLSGLNHEIVNFHFDRLKKETATTLIKELRKKNLNFILKFKNLTNHQAQRLIEIAPIEQENIQITKKKTLSELFMNESMPKLELSEFSERGIEYLLEINEKRFIPWRSIAIVTMLAAIQMAVGGALIATGVGGTIGMGLITEGLVDLVIAGTALYTRKFSWSNYALQKGVSLTISAISMGIASIKGSSKTVQNIAVGIGDEIAEQASTHAVTHGKTLTHGLAKTGHHLGNRAFKHLAVKTAAKSLFLILIFFINELE</sequence>
<dbReference type="EMBL" id="CAJNOU010005379">
    <property type="protein sequence ID" value="CAF1476200.1"/>
    <property type="molecule type" value="Genomic_DNA"/>
</dbReference>
<dbReference type="PROSITE" id="PS51194">
    <property type="entry name" value="HELICASE_CTER"/>
    <property type="match status" value="1"/>
</dbReference>
<dbReference type="GO" id="GO:0005524">
    <property type="term" value="F:ATP binding"/>
    <property type="evidence" value="ECO:0007669"/>
    <property type="project" value="InterPro"/>
</dbReference>
<dbReference type="SUPFAM" id="SSF48452">
    <property type="entry name" value="TPR-like"/>
    <property type="match status" value="1"/>
</dbReference>
<dbReference type="InterPro" id="IPR011990">
    <property type="entry name" value="TPR-like_helical_dom_sf"/>
</dbReference>
<dbReference type="Pfam" id="PF00271">
    <property type="entry name" value="Helicase_C"/>
    <property type="match status" value="1"/>
</dbReference>
<evidence type="ECO:0000313" key="6">
    <source>
        <dbReference type="EMBL" id="CAF1476200.1"/>
    </source>
</evidence>
<dbReference type="GO" id="GO:0017038">
    <property type="term" value="P:protein import"/>
    <property type="evidence" value="ECO:0007669"/>
    <property type="project" value="InterPro"/>
</dbReference>
<evidence type="ECO:0000256" key="1">
    <source>
        <dbReference type="ARBA" id="ARBA00022490"/>
    </source>
</evidence>
<organism evidence="6 7">
    <name type="scientific">Rotaria sordida</name>
    <dbReference type="NCBI Taxonomy" id="392033"/>
    <lineage>
        <taxon>Eukaryota</taxon>
        <taxon>Metazoa</taxon>
        <taxon>Spiralia</taxon>
        <taxon>Gnathifera</taxon>
        <taxon>Rotifera</taxon>
        <taxon>Eurotatoria</taxon>
        <taxon>Bdelloidea</taxon>
        <taxon>Philodinida</taxon>
        <taxon>Philodinidae</taxon>
        <taxon>Rotaria</taxon>
    </lineage>
</organism>
<dbReference type="GO" id="GO:0006886">
    <property type="term" value="P:intracellular protein transport"/>
    <property type="evidence" value="ECO:0007669"/>
    <property type="project" value="InterPro"/>
</dbReference>
<dbReference type="Pfam" id="PF01043">
    <property type="entry name" value="SecA_PP_bind"/>
    <property type="match status" value="1"/>
</dbReference>
<dbReference type="InterPro" id="IPR000185">
    <property type="entry name" value="SecA"/>
</dbReference>
<dbReference type="InterPro" id="IPR027417">
    <property type="entry name" value="P-loop_NTPase"/>
</dbReference>
<keyword evidence="2" id="KW-0653">Protein transport</keyword>
<accession>A0A815REW7</accession>
<evidence type="ECO:0000259" key="5">
    <source>
        <dbReference type="PROSITE" id="PS51196"/>
    </source>
</evidence>
<dbReference type="SUPFAM" id="SSF81767">
    <property type="entry name" value="Pre-protein crosslinking domain of SecA"/>
    <property type="match status" value="1"/>
</dbReference>
<feature type="domain" description="SecA family profile" evidence="5">
    <location>
        <begin position="1"/>
        <end position="501"/>
    </location>
</feature>